<evidence type="ECO:0000256" key="2">
    <source>
        <dbReference type="SAM" id="Phobius"/>
    </source>
</evidence>
<sequence length="106" mass="11513">MDIFLLIRAVAALAITLGLVGLAGVALRKFGPDALSRITALRKDRRMQVIETLVLDPTRRLVLFTLDGEERLLMLGEGQLLDWAPGKPRKAPAPKPASKPSSETVV</sequence>
<dbReference type="EMBL" id="JAVDRL010000018">
    <property type="protein sequence ID" value="MDR6534049.1"/>
    <property type="molecule type" value="Genomic_DNA"/>
</dbReference>
<comment type="caution">
    <text evidence="3">The sequence shown here is derived from an EMBL/GenBank/DDBJ whole genome shotgun (WGS) entry which is preliminary data.</text>
</comment>
<keyword evidence="2" id="KW-1133">Transmembrane helix</keyword>
<keyword evidence="4" id="KW-1185">Reference proteome</keyword>
<protein>
    <submittedName>
        <fullName evidence="3">Flagellar protein FliO/FliZ</fullName>
    </submittedName>
</protein>
<keyword evidence="3" id="KW-0282">Flagellum</keyword>
<evidence type="ECO:0000313" key="3">
    <source>
        <dbReference type="EMBL" id="MDR6534049.1"/>
    </source>
</evidence>
<evidence type="ECO:0000313" key="4">
    <source>
        <dbReference type="Proteomes" id="UP001262754"/>
    </source>
</evidence>
<organism evidence="3 4">
    <name type="scientific">Caulobacter rhizosphaerae</name>
    <dbReference type="NCBI Taxonomy" id="2010972"/>
    <lineage>
        <taxon>Bacteria</taxon>
        <taxon>Pseudomonadati</taxon>
        <taxon>Pseudomonadota</taxon>
        <taxon>Alphaproteobacteria</taxon>
        <taxon>Caulobacterales</taxon>
        <taxon>Caulobacteraceae</taxon>
        <taxon>Caulobacter</taxon>
    </lineage>
</organism>
<dbReference type="Proteomes" id="UP001262754">
    <property type="component" value="Unassembled WGS sequence"/>
</dbReference>
<keyword evidence="3" id="KW-0969">Cilium</keyword>
<reference evidence="3 4" key="1">
    <citation type="submission" date="2023-07" db="EMBL/GenBank/DDBJ databases">
        <title>Sorghum-associated microbial communities from plants grown in Nebraska, USA.</title>
        <authorList>
            <person name="Schachtman D."/>
        </authorList>
    </citation>
    <scope>NUCLEOTIDE SEQUENCE [LARGE SCALE GENOMIC DNA]</scope>
    <source>
        <strain evidence="3 4">DS2154</strain>
    </source>
</reference>
<keyword evidence="2" id="KW-0472">Membrane</keyword>
<keyword evidence="3" id="KW-0966">Cell projection</keyword>
<name>A0ABU1N6J6_9CAUL</name>
<proteinExistence type="predicted"/>
<keyword evidence="2" id="KW-0812">Transmembrane</keyword>
<feature type="transmembrane region" description="Helical" evidence="2">
    <location>
        <begin position="6"/>
        <end position="27"/>
    </location>
</feature>
<accession>A0ABU1N6J6</accession>
<feature type="region of interest" description="Disordered" evidence="1">
    <location>
        <begin position="84"/>
        <end position="106"/>
    </location>
</feature>
<dbReference type="RefSeq" id="WP_056759282.1">
    <property type="nucleotide sequence ID" value="NZ_JAVDRL010000018.1"/>
</dbReference>
<evidence type="ECO:0000256" key="1">
    <source>
        <dbReference type="SAM" id="MobiDB-lite"/>
    </source>
</evidence>
<gene>
    <name evidence="3" type="ORF">J2800_004819</name>
</gene>